<dbReference type="Pfam" id="PF13683">
    <property type="entry name" value="rve_3"/>
    <property type="match status" value="1"/>
</dbReference>
<dbReference type="InterPro" id="IPR001584">
    <property type="entry name" value="Integrase_cat-core"/>
</dbReference>
<name>A0A3N4MT78_9NEIS</name>
<evidence type="ECO:0000259" key="1">
    <source>
        <dbReference type="Pfam" id="PF13683"/>
    </source>
</evidence>
<dbReference type="KEGG" id="nwx:CGZ65_10800"/>
<comment type="caution">
    <text evidence="2">The sequence shown here is derived from an EMBL/GenBank/DDBJ whole genome shotgun (WGS) entry which is preliminary data.</text>
</comment>
<keyword evidence="3" id="KW-1185">Reference proteome</keyword>
<feature type="domain" description="Integrase catalytic" evidence="1">
    <location>
        <begin position="2"/>
        <end position="37"/>
    </location>
</feature>
<dbReference type="OrthoDB" id="8606640at2"/>
<dbReference type="GO" id="GO:0015074">
    <property type="term" value="P:DNA integration"/>
    <property type="evidence" value="ECO:0007669"/>
    <property type="project" value="InterPro"/>
</dbReference>
<organism evidence="2 3">
    <name type="scientific">Neisseria weixii</name>
    <dbReference type="NCBI Taxonomy" id="1853276"/>
    <lineage>
        <taxon>Bacteria</taxon>
        <taxon>Pseudomonadati</taxon>
        <taxon>Pseudomonadota</taxon>
        <taxon>Betaproteobacteria</taxon>
        <taxon>Neisseriales</taxon>
        <taxon>Neisseriaceae</taxon>
        <taxon>Neisseria</taxon>
    </lineage>
</organism>
<protein>
    <submittedName>
        <fullName evidence="2">Integrase</fullName>
    </submittedName>
</protein>
<proteinExistence type="predicted"/>
<dbReference type="AlphaFoldDB" id="A0A3N4MT78"/>
<evidence type="ECO:0000313" key="3">
    <source>
        <dbReference type="Proteomes" id="UP000272412"/>
    </source>
</evidence>
<dbReference type="EMBL" id="RPFL01000135">
    <property type="protein sequence ID" value="RPD82950.1"/>
    <property type="molecule type" value="Genomic_DNA"/>
</dbReference>
<dbReference type="Proteomes" id="UP000272412">
    <property type="component" value="Unassembled WGS sequence"/>
</dbReference>
<accession>A0A3N4MT78</accession>
<evidence type="ECO:0000313" key="2">
    <source>
        <dbReference type="EMBL" id="RPD82950.1"/>
    </source>
</evidence>
<reference evidence="2 3" key="1">
    <citation type="submission" date="2018-11" db="EMBL/GenBank/DDBJ databases">
        <title>Neisseria weixii sp. nov. isolated from the rectal contents of plateau pika (Ochotona cruzoniae).</title>
        <authorList>
            <person name="Zhang G."/>
        </authorList>
    </citation>
    <scope>NUCLEOTIDE SEQUENCE [LARGE SCALE GENOMIC DNA]</scope>
    <source>
        <strain evidence="2 3">10009</strain>
    </source>
</reference>
<gene>
    <name evidence="2" type="ORF">EGK74_14100</name>
</gene>
<sequence>MDMWHDKGQFETSEHRQKKLCRFIDHYNTVKPHSGLKGGLLKCCRPVFPTYSK</sequence>